<dbReference type="RefSeq" id="WP_188178674.1">
    <property type="nucleotide sequence ID" value="NZ_JACVVD010000038.1"/>
</dbReference>
<protein>
    <submittedName>
        <fullName evidence="2">Stage II sporulation protein M</fullName>
    </submittedName>
</protein>
<keyword evidence="1" id="KW-0472">Membrane</keyword>
<dbReference type="Pfam" id="PF01944">
    <property type="entry name" value="SpoIIM"/>
    <property type="match status" value="1"/>
</dbReference>
<evidence type="ECO:0000313" key="2">
    <source>
        <dbReference type="EMBL" id="MBD0384918.1"/>
    </source>
</evidence>
<organism evidence="2 3">
    <name type="scientific">Paenibacillus sedimenti</name>
    <dbReference type="NCBI Taxonomy" id="2770274"/>
    <lineage>
        <taxon>Bacteria</taxon>
        <taxon>Bacillati</taxon>
        <taxon>Bacillota</taxon>
        <taxon>Bacilli</taxon>
        <taxon>Bacillales</taxon>
        <taxon>Paenibacillaceae</taxon>
        <taxon>Paenibacillus</taxon>
    </lineage>
</organism>
<name>A0A926KX43_9BACL</name>
<proteinExistence type="predicted"/>
<dbReference type="EMBL" id="JACVVD010000038">
    <property type="protein sequence ID" value="MBD0384918.1"/>
    <property type="molecule type" value="Genomic_DNA"/>
</dbReference>
<dbReference type="PANTHER" id="PTHR35337:SF1">
    <property type="entry name" value="SLR1478 PROTEIN"/>
    <property type="match status" value="1"/>
</dbReference>
<comment type="caution">
    <text evidence="2">The sequence shown here is derived from an EMBL/GenBank/DDBJ whole genome shotgun (WGS) entry which is preliminary data.</text>
</comment>
<sequence length="203" mass="23014">MNFKELLAHLKEMKHYFIVVVLVFGFSFYLGWANSDQFSIFLNNQLESLKSLSQTLSSKENPQLWFFVFIFLNNAFKSVIIIFLGLLLGVFPLFMLVANGMILGYVLTLQTHESTLSVVLKGILPHGIIEIPVILIACAYGLKLGMLVWKAGLQIFLRSEARTVRVELIRVLRLTKPLSVCIVVLLLLAAIIESTLTYWLVHL</sequence>
<feature type="transmembrane region" description="Helical" evidence="1">
    <location>
        <begin position="64"/>
        <end position="86"/>
    </location>
</feature>
<feature type="transmembrane region" description="Helical" evidence="1">
    <location>
        <begin position="16"/>
        <end position="33"/>
    </location>
</feature>
<reference evidence="2" key="1">
    <citation type="submission" date="2020-09" db="EMBL/GenBank/DDBJ databases">
        <title>Draft Genome Sequence of Paenibacillus sp. WST5.</title>
        <authorList>
            <person name="Bao Z."/>
        </authorList>
    </citation>
    <scope>NUCLEOTIDE SEQUENCE</scope>
    <source>
        <strain evidence="2">WST5</strain>
    </source>
</reference>
<dbReference type="InterPro" id="IPR002798">
    <property type="entry name" value="SpoIIM-like"/>
</dbReference>
<evidence type="ECO:0000313" key="3">
    <source>
        <dbReference type="Proteomes" id="UP000650466"/>
    </source>
</evidence>
<accession>A0A926KX43</accession>
<keyword evidence="3" id="KW-1185">Reference proteome</keyword>
<feature type="transmembrane region" description="Helical" evidence="1">
    <location>
        <begin position="178"/>
        <end position="201"/>
    </location>
</feature>
<evidence type="ECO:0000256" key="1">
    <source>
        <dbReference type="SAM" id="Phobius"/>
    </source>
</evidence>
<dbReference type="AlphaFoldDB" id="A0A926KX43"/>
<feature type="transmembrane region" description="Helical" evidence="1">
    <location>
        <begin position="93"/>
        <end position="111"/>
    </location>
</feature>
<gene>
    <name evidence="2" type="ORF">ICC18_33475</name>
</gene>
<keyword evidence="1" id="KW-0812">Transmembrane</keyword>
<keyword evidence="1" id="KW-1133">Transmembrane helix</keyword>
<dbReference type="Proteomes" id="UP000650466">
    <property type="component" value="Unassembled WGS sequence"/>
</dbReference>
<dbReference type="PANTHER" id="PTHR35337">
    <property type="entry name" value="SLR1478 PROTEIN"/>
    <property type="match status" value="1"/>
</dbReference>
<feature type="transmembrane region" description="Helical" evidence="1">
    <location>
        <begin position="131"/>
        <end position="157"/>
    </location>
</feature>